<feature type="non-terminal residue" evidence="1">
    <location>
        <position position="125"/>
    </location>
</feature>
<sequence>KEEDADDSLPPPGEVINAVVLNWTVKYILFRYTRHDKDFYGVFRANGIYVNGIKAKKWETNDLELFFQSNGSNASVSNFIPYNSALGKADLAFKLNGVDEVIRPKICACNAWIGNKFPPEEDLLL</sequence>
<accession>A0A7T8HJI7</accession>
<dbReference type="Proteomes" id="UP000595437">
    <property type="component" value="Chromosome 7"/>
</dbReference>
<proteinExistence type="predicted"/>
<organism evidence="1 2">
    <name type="scientific">Caligus rogercresseyi</name>
    <name type="common">Sea louse</name>
    <dbReference type="NCBI Taxonomy" id="217165"/>
    <lineage>
        <taxon>Eukaryota</taxon>
        <taxon>Metazoa</taxon>
        <taxon>Ecdysozoa</taxon>
        <taxon>Arthropoda</taxon>
        <taxon>Crustacea</taxon>
        <taxon>Multicrustacea</taxon>
        <taxon>Hexanauplia</taxon>
        <taxon>Copepoda</taxon>
        <taxon>Siphonostomatoida</taxon>
        <taxon>Caligidae</taxon>
        <taxon>Caligus</taxon>
    </lineage>
</organism>
<evidence type="ECO:0000313" key="2">
    <source>
        <dbReference type="Proteomes" id="UP000595437"/>
    </source>
</evidence>
<name>A0A7T8HJI7_CALRO</name>
<protein>
    <submittedName>
        <fullName evidence="1">Uncharacterized protein</fullName>
    </submittedName>
</protein>
<gene>
    <name evidence="1" type="ORF">FKW44_011644</name>
</gene>
<evidence type="ECO:0000313" key="1">
    <source>
        <dbReference type="EMBL" id="QQP50595.1"/>
    </source>
</evidence>
<reference evidence="2" key="1">
    <citation type="submission" date="2021-01" db="EMBL/GenBank/DDBJ databases">
        <title>Caligus Genome Assembly.</title>
        <authorList>
            <person name="Gallardo-Escarate C."/>
        </authorList>
    </citation>
    <scope>NUCLEOTIDE SEQUENCE [LARGE SCALE GENOMIC DNA]</scope>
</reference>
<dbReference type="AlphaFoldDB" id="A0A7T8HJI7"/>
<keyword evidence="2" id="KW-1185">Reference proteome</keyword>
<dbReference type="EMBL" id="CP045896">
    <property type="protein sequence ID" value="QQP50595.1"/>
    <property type="molecule type" value="Genomic_DNA"/>
</dbReference>
<feature type="non-terminal residue" evidence="1">
    <location>
        <position position="1"/>
    </location>
</feature>